<dbReference type="Proteomes" id="UP000663832">
    <property type="component" value="Unassembled WGS sequence"/>
</dbReference>
<keyword evidence="5" id="KW-1185">Reference proteome</keyword>
<dbReference type="EMBL" id="CAJNOI010000013">
    <property type="protein sequence ID" value="CAF0801203.1"/>
    <property type="molecule type" value="Genomic_DNA"/>
</dbReference>
<dbReference type="AlphaFoldDB" id="A0A814V9U6"/>
<proteinExistence type="predicted"/>
<evidence type="ECO:0000313" key="3">
    <source>
        <dbReference type="EMBL" id="CAF1187583.1"/>
    </source>
</evidence>
<accession>A0A814V9U6</accession>
<gene>
    <name evidence="2" type="ORF">BJG266_LOCUS5212</name>
    <name evidence="3" type="ORF">QVE165_LOCUS25054</name>
    <name evidence="4" type="ORF">QVE165_LOCUS27875</name>
</gene>
<keyword evidence="1" id="KW-0732">Signal</keyword>
<dbReference type="EMBL" id="CAJNOM010000179">
    <property type="protein sequence ID" value="CAF1187583.1"/>
    <property type="molecule type" value="Genomic_DNA"/>
</dbReference>
<name>A0A814V9U6_9BILA</name>
<evidence type="ECO:0000256" key="1">
    <source>
        <dbReference type="SAM" id="SignalP"/>
    </source>
</evidence>
<protein>
    <submittedName>
        <fullName evidence="3">Uncharacterized protein</fullName>
    </submittedName>
</protein>
<dbReference type="OrthoDB" id="10041756at2759"/>
<dbReference type="Proteomes" id="UP000663877">
    <property type="component" value="Unassembled WGS sequence"/>
</dbReference>
<reference evidence="3" key="1">
    <citation type="submission" date="2021-02" db="EMBL/GenBank/DDBJ databases">
        <authorList>
            <person name="Nowell W R."/>
        </authorList>
    </citation>
    <scope>NUCLEOTIDE SEQUENCE</scope>
</reference>
<feature type="chain" id="PRO_5036226201" evidence="1">
    <location>
        <begin position="20"/>
        <end position="253"/>
    </location>
</feature>
<sequence>MRSQLVIVLLVGLAASAYALDLSHAHKRSIEAEANARGFFTDFYTQVIHPPMNHIATNMALLAAQVLAGFSQTGIPLPSQGRILHPSAVQVQAVFDGLWQNTVRPLLKNVLSKYSVVIAQLFSTIPTSRNDLTEVEMRGFFDTLADSLLNSLQLVWSNVLQKPTEQALSTAALLGAQVLAGAGVNGVSLDSLFDSLFGKRGAEARGPIIDGLLSHATGLYHQEVKPLVETAMNNAMLSLAGVLANFSSTIGRR</sequence>
<dbReference type="EMBL" id="CAJNOM010000214">
    <property type="protein sequence ID" value="CAF1239182.1"/>
    <property type="molecule type" value="Genomic_DNA"/>
</dbReference>
<feature type="signal peptide" evidence="1">
    <location>
        <begin position="1"/>
        <end position="19"/>
    </location>
</feature>
<organism evidence="3 5">
    <name type="scientific">Adineta steineri</name>
    <dbReference type="NCBI Taxonomy" id="433720"/>
    <lineage>
        <taxon>Eukaryota</taxon>
        <taxon>Metazoa</taxon>
        <taxon>Spiralia</taxon>
        <taxon>Gnathifera</taxon>
        <taxon>Rotifera</taxon>
        <taxon>Eurotatoria</taxon>
        <taxon>Bdelloidea</taxon>
        <taxon>Adinetida</taxon>
        <taxon>Adinetidae</taxon>
        <taxon>Adineta</taxon>
    </lineage>
</organism>
<comment type="caution">
    <text evidence="3">The sequence shown here is derived from an EMBL/GenBank/DDBJ whole genome shotgun (WGS) entry which is preliminary data.</text>
</comment>
<evidence type="ECO:0000313" key="2">
    <source>
        <dbReference type="EMBL" id="CAF0801203.1"/>
    </source>
</evidence>
<evidence type="ECO:0000313" key="4">
    <source>
        <dbReference type="EMBL" id="CAF1239182.1"/>
    </source>
</evidence>
<evidence type="ECO:0000313" key="5">
    <source>
        <dbReference type="Proteomes" id="UP000663832"/>
    </source>
</evidence>